<dbReference type="InterPro" id="IPR029063">
    <property type="entry name" value="SAM-dependent_MTases_sf"/>
</dbReference>
<dbReference type="PANTHER" id="PTHR43861:SF6">
    <property type="entry name" value="METHYLTRANSFERASE TYPE 11"/>
    <property type="match status" value="1"/>
</dbReference>
<dbReference type="Pfam" id="PF13489">
    <property type="entry name" value="Methyltransf_23"/>
    <property type="match status" value="1"/>
</dbReference>
<gene>
    <name evidence="1" type="ORF">LCGC14_0244570</name>
</gene>
<reference evidence="1" key="1">
    <citation type="journal article" date="2015" name="Nature">
        <title>Complex archaea that bridge the gap between prokaryotes and eukaryotes.</title>
        <authorList>
            <person name="Spang A."/>
            <person name="Saw J.H."/>
            <person name="Jorgensen S.L."/>
            <person name="Zaremba-Niedzwiedzka K."/>
            <person name="Martijn J."/>
            <person name="Lind A.E."/>
            <person name="van Eijk R."/>
            <person name="Schleper C."/>
            <person name="Guy L."/>
            <person name="Ettema T.J."/>
        </authorList>
    </citation>
    <scope>NUCLEOTIDE SEQUENCE</scope>
</reference>
<proteinExistence type="predicted"/>
<dbReference type="EMBL" id="LAZR01000125">
    <property type="protein sequence ID" value="KKN88850.1"/>
    <property type="molecule type" value="Genomic_DNA"/>
</dbReference>
<organism evidence="1">
    <name type="scientific">marine sediment metagenome</name>
    <dbReference type="NCBI Taxonomy" id="412755"/>
    <lineage>
        <taxon>unclassified sequences</taxon>
        <taxon>metagenomes</taxon>
        <taxon>ecological metagenomes</taxon>
    </lineage>
</organism>
<dbReference type="Gene3D" id="3.40.50.150">
    <property type="entry name" value="Vaccinia Virus protein VP39"/>
    <property type="match status" value="1"/>
</dbReference>
<name>A0A0F9U6M5_9ZZZZ</name>
<evidence type="ECO:0000313" key="1">
    <source>
        <dbReference type="EMBL" id="KKN88850.1"/>
    </source>
</evidence>
<dbReference type="PANTHER" id="PTHR43861">
    <property type="entry name" value="TRANS-ACONITATE 2-METHYLTRANSFERASE-RELATED"/>
    <property type="match status" value="1"/>
</dbReference>
<comment type="caution">
    <text evidence="1">The sequence shown here is derived from an EMBL/GenBank/DDBJ whole genome shotgun (WGS) entry which is preliminary data.</text>
</comment>
<evidence type="ECO:0008006" key="2">
    <source>
        <dbReference type="Google" id="ProtNLM"/>
    </source>
</evidence>
<protein>
    <recommendedName>
        <fullName evidence="2">Methyltransferase type 11 domain-containing protein</fullName>
    </recommendedName>
</protein>
<sequence>MDVAVEIKVIRCTICGTTKLNPVQLTEAQEAVRQNVPDVLPYEACSRCGLWLQFPPPPFQYEADDKSEAGMKAGILSEAGHFQWLADFLVKEYDPDSVLDIGPSYPLLLKYMQDKGVLTTLGVDGSPYAETYGNELGVPMIQADFMEHDFGPKRFDLISMVHVIEHFHEPVVALLKMKSLLNHNGVIFLRTPLNDTDGLTRWHLTEYHFQVHPIIFSQKALKMMCELAGLQLIYESVGNGVGHGDYVFKAR</sequence>
<dbReference type="AlphaFoldDB" id="A0A0F9U6M5"/>
<accession>A0A0F9U6M5</accession>
<dbReference type="SUPFAM" id="SSF53335">
    <property type="entry name" value="S-adenosyl-L-methionine-dependent methyltransferases"/>
    <property type="match status" value="1"/>
</dbReference>